<protein>
    <submittedName>
        <fullName evidence="1">DUF3800 domain-containing protein</fullName>
    </submittedName>
</protein>
<proteinExistence type="predicted"/>
<dbReference type="Proteomes" id="UP001596972">
    <property type="component" value="Unassembled WGS sequence"/>
</dbReference>
<dbReference type="EMBL" id="JBHTJA010000010">
    <property type="protein sequence ID" value="MFD0900374.1"/>
    <property type="molecule type" value="Genomic_DNA"/>
</dbReference>
<evidence type="ECO:0000313" key="2">
    <source>
        <dbReference type="Proteomes" id="UP001596972"/>
    </source>
</evidence>
<comment type="caution">
    <text evidence="1">The sequence shown here is derived from an EMBL/GenBank/DDBJ whole genome shotgun (WGS) entry which is preliminary data.</text>
</comment>
<reference evidence="2" key="1">
    <citation type="journal article" date="2019" name="Int. J. Syst. Evol. Microbiol.">
        <title>The Global Catalogue of Microorganisms (GCM) 10K type strain sequencing project: providing services to taxonomists for standard genome sequencing and annotation.</title>
        <authorList>
            <consortium name="The Broad Institute Genomics Platform"/>
            <consortium name="The Broad Institute Genome Sequencing Center for Infectious Disease"/>
            <person name="Wu L."/>
            <person name="Ma J."/>
        </authorList>
    </citation>
    <scope>NUCLEOTIDE SEQUENCE [LARGE SCALE GENOMIC DNA]</scope>
    <source>
        <strain evidence="2">JCM 31202</strain>
    </source>
</reference>
<dbReference type="InterPro" id="IPR024524">
    <property type="entry name" value="DUF3800"/>
</dbReference>
<dbReference type="Pfam" id="PF12686">
    <property type="entry name" value="DUF3800"/>
    <property type="match status" value="1"/>
</dbReference>
<dbReference type="RefSeq" id="WP_378297357.1">
    <property type="nucleotide sequence ID" value="NZ_JBHTJA010000010.1"/>
</dbReference>
<accession>A0ABW3EP79</accession>
<name>A0ABW3EP79_9ACTN</name>
<organism evidence="1 2">
    <name type="scientific">Actinomadura sediminis</name>
    <dbReference type="NCBI Taxonomy" id="1038904"/>
    <lineage>
        <taxon>Bacteria</taxon>
        <taxon>Bacillati</taxon>
        <taxon>Actinomycetota</taxon>
        <taxon>Actinomycetes</taxon>
        <taxon>Streptosporangiales</taxon>
        <taxon>Thermomonosporaceae</taxon>
        <taxon>Actinomadura</taxon>
    </lineage>
</organism>
<sequence length="238" mass="26635">MTTSTNVSAAAPSVVRMFYVDDSGAHATGYVVYSWVELAVHRWKSGLRCWLDLRKRMYADYRIPPAVELHATKLAGGRGEPSTDPAVNASKRDRRRVVELALETIGAMSGVRVGTVYRVTGATGPAYARERDDLYARLVDHLDTRLGSADELGMIFMDGDGTAHGYYSAHRGMKLAHRSIIEDPLFQHSHRSQLVQMADLVAWTSYQALLRHPGKSYAWEWYDRYLRCADVNGGPVRC</sequence>
<keyword evidence="2" id="KW-1185">Reference proteome</keyword>
<gene>
    <name evidence="1" type="ORF">ACFQ11_08220</name>
</gene>
<evidence type="ECO:0000313" key="1">
    <source>
        <dbReference type="EMBL" id="MFD0900374.1"/>
    </source>
</evidence>